<protein>
    <recommendedName>
        <fullName evidence="6">PHD-type domain-containing protein</fullName>
    </recommendedName>
</protein>
<dbReference type="SUPFAM" id="SSF57903">
    <property type="entry name" value="FYVE/PHD zinc finger"/>
    <property type="match status" value="1"/>
</dbReference>
<name>A0AAW1XVN7_RUBAR</name>
<evidence type="ECO:0000256" key="3">
    <source>
        <dbReference type="ARBA" id="ARBA00022833"/>
    </source>
</evidence>
<evidence type="ECO:0000256" key="1">
    <source>
        <dbReference type="ARBA" id="ARBA00022723"/>
    </source>
</evidence>
<reference evidence="4 5" key="1">
    <citation type="journal article" date="2023" name="G3 (Bethesda)">
        <title>A chromosome-length genome assembly and annotation of blackberry (Rubus argutus, cv. 'Hillquist').</title>
        <authorList>
            <person name="Bruna T."/>
            <person name="Aryal R."/>
            <person name="Dudchenko O."/>
            <person name="Sargent D.J."/>
            <person name="Mead D."/>
            <person name="Buti M."/>
            <person name="Cavallini A."/>
            <person name="Hytonen T."/>
            <person name="Andres J."/>
            <person name="Pham M."/>
            <person name="Weisz D."/>
            <person name="Mascagni F."/>
            <person name="Usai G."/>
            <person name="Natali L."/>
            <person name="Bassil N."/>
            <person name="Fernandez G.E."/>
            <person name="Lomsadze A."/>
            <person name="Armour M."/>
            <person name="Olukolu B."/>
            <person name="Poorten T."/>
            <person name="Britton C."/>
            <person name="Davik J."/>
            <person name="Ashrafi H."/>
            <person name="Aiden E.L."/>
            <person name="Borodovsky M."/>
            <person name="Worthington M."/>
        </authorList>
    </citation>
    <scope>NUCLEOTIDE SEQUENCE [LARGE SCALE GENOMIC DNA]</scope>
    <source>
        <strain evidence="4">PI 553951</strain>
    </source>
</reference>
<dbReference type="EMBL" id="JBEDUW010000003">
    <property type="protein sequence ID" value="KAK9939913.1"/>
    <property type="molecule type" value="Genomic_DNA"/>
</dbReference>
<keyword evidence="2" id="KW-0863">Zinc-finger</keyword>
<dbReference type="GO" id="GO:0008270">
    <property type="term" value="F:zinc ion binding"/>
    <property type="evidence" value="ECO:0007669"/>
    <property type="project" value="UniProtKB-KW"/>
</dbReference>
<sequence length="152" mass="17045">MEIAAFPHVDWDASMNGFNGEIMEEYEDLNYDMMEPQTVFTINELLAPDGDLLDEVEAFADLPGNLENPCTTPQDVGPEQYDMATFTDESKSTISGTSAVNMMQCQICLHAEPVPDLSCEKCGLLIHNHCSPWIESSSLNDSWKCGQCREWR</sequence>
<evidence type="ECO:0000313" key="5">
    <source>
        <dbReference type="Proteomes" id="UP001457282"/>
    </source>
</evidence>
<dbReference type="Proteomes" id="UP001457282">
    <property type="component" value="Unassembled WGS sequence"/>
</dbReference>
<evidence type="ECO:0000256" key="2">
    <source>
        <dbReference type="ARBA" id="ARBA00022771"/>
    </source>
</evidence>
<keyword evidence="1" id="KW-0479">Metal-binding</keyword>
<keyword evidence="3" id="KW-0862">Zinc</keyword>
<organism evidence="4 5">
    <name type="scientific">Rubus argutus</name>
    <name type="common">Southern blackberry</name>
    <dbReference type="NCBI Taxonomy" id="59490"/>
    <lineage>
        <taxon>Eukaryota</taxon>
        <taxon>Viridiplantae</taxon>
        <taxon>Streptophyta</taxon>
        <taxon>Embryophyta</taxon>
        <taxon>Tracheophyta</taxon>
        <taxon>Spermatophyta</taxon>
        <taxon>Magnoliopsida</taxon>
        <taxon>eudicotyledons</taxon>
        <taxon>Gunneridae</taxon>
        <taxon>Pentapetalae</taxon>
        <taxon>rosids</taxon>
        <taxon>fabids</taxon>
        <taxon>Rosales</taxon>
        <taxon>Rosaceae</taxon>
        <taxon>Rosoideae</taxon>
        <taxon>Rosoideae incertae sedis</taxon>
        <taxon>Rubus</taxon>
    </lineage>
</organism>
<proteinExistence type="predicted"/>
<evidence type="ECO:0008006" key="6">
    <source>
        <dbReference type="Google" id="ProtNLM"/>
    </source>
</evidence>
<dbReference type="InterPro" id="IPR011011">
    <property type="entry name" value="Znf_FYVE_PHD"/>
</dbReference>
<evidence type="ECO:0000313" key="4">
    <source>
        <dbReference type="EMBL" id="KAK9939913.1"/>
    </source>
</evidence>
<comment type="caution">
    <text evidence="4">The sequence shown here is derived from an EMBL/GenBank/DDBJ whole genome shotgun (WGS) entry which is preliminary data.</text>
</comment>
<dbReference type="AlphaFoldDB" id="A0AAW1XVN7"/>
<accession>A0AAW1XVN7</accession>
<gene>
    <name evidence="4" type="ORF">M0R45_016593</name>
</gene>
<keyword evidence="5" id="KW-1185">Reference proteome</keyword>